<dbReference type="Proteomes" id="UP000326268">
    <property type="component" value="Unassembled WGS sequence"/>
</dbReference>
<dbReference type="RefSeq" id="XP_031929354.1">
    <property type="nucleotide sequence ID" value="XM_032066365.1"/>
</dbReference>
<organism evidence="2 3">
    <name type="scientific">Aspergillus caelatus</name>
    <dbReference type="NCBI Taxonomy" id="61420"/>
    <lineage>
        <taxon>Eukaryota</taxon>
        <taxon>Fungi</taxon>
        <taxon>Dikarya</taxon>
        <taxon>Ascomycota</taxon>
        <taxon>Pezizomycotina</taxon>
        <taxon>Eurotiomycetes</taxon>
        <taxon>Eurotiomycetidae</taxon>
        <taxon>Eurotiales</taxon>
        <taxon>Aspergillaceae</taxon>
        <taxon>Aspergillus</taxon>
        <taxon>Aspergillus subgen. Circumdati</taxon>
    </lineage>
</organism>
<keyword evidence="3" id="KW-1185">Reference proteome</keyword>
<dbReference type="AlphaFoldDB" id="A0A5N7A9F5"/>
<proteinExistence type="predicted"/>
<dbReference type="OrthoDB" id="5393654at2759"/>
<sequence length="421" mass="48381">MPNYRLFIMQSPRDRYSRSRRGDIGKNRPWRRPGVIQPPSPRLGPVLSTIEPGDLHPLEDDWKITDVRDVASYNWLNRKTATIMIPGRPPAWTPLSEPSKLREDAGQYFRDQNAARYPSHPFQPAVEAIFEACPDFPTAEVDIVGCGSTLGNLLRFARNIDKKFRFVVQCVGKTVFLIRRENSPTQTIPDVRGYGHTFPEAYTTWDAEVKGSESHQRIIQYSLGGLNCLVRFEADGYHLDLIAERNQEDTTKHGGSAKDKRRVHQLLDAFNDISISSYHSIDRALTKEIGGVYIPQSAIFDLKTRSIRRKDQDFLADELPRLWISQIPNMILAFHRSGVFEEIQKTDTREMIKKWETEEQNDLRKFVALLNMLIAFTRGQPGGRLEVFHDEGSSVLELREVEESFNNVLPEEVEDRWVLNS</sequence>
<feature type="compositionally biased region" description="Basic and acidic residues" evidence="1">
    <location>
        <begin position="13"/>
        <end position="26"/>
    </location>
</feature>
<accession>A0A5N7A9F5</accession>
<dbReference type="PANTHER" id="PTHR35179:SF2">
    <property type="entry name" value="START DOMAIN-CONTAINING PROTEIN"/>
    <property type="match status" value="1"/>
</dbReference>
<evidence type="ECO:0008006" key="4">
    <source>
        <dbReference type="Google" id="ProtNLM"/>
    </source>
</evidence>
<reference evidence="2 3" key="1">
    <citation type="submission" date="2019-04" db="EMBL/GenBank/DDBJ databases">
        <title>Friends and foes A comparative genomics studyof 23 Aspergillus species from section Flavi.</title>
        <authorList>
            <consortium name="DOE Joint Genome Institute"/>
            <person name="Kjaerbolling I."/>
            <person name="Vesth T."/>
            <person name="Frisvad J.C."/>
            <person name="Nybo J.L."/>
            <person name="Theobald S."/>
            <person name="Kildgaard S."/>
            <person name="Isbrandt T."/>
            <person name="Kuo A."/>
            <person name="Sato A."/>
            <person name="Lyhne E.K."/>
            <person name="Kogle M.E."/>
            <person name="Wiebenga A."/>
            <person name="Kun R.S."/>
            <person name="Lubbers R.J."/>
            <person name="Makela M.R."/>
            <person name="Barry K."/>
            <person name="Chovatia M."/>
            <person name="Clum A."/>
            <person name="Daum C."/>
            <person name="Haridas S."/>
            <person name="He G."/>
            <person name="LaButti K."/>
            <person name="Lipzen A."/>
            <person name="Mondo S."/>
            <person name="Riley R."/>
            <person name="Salamov A."/>
            <person name="Simmons B.A."/>
            <person name="Magnuson J.K."/>
            <person name="Henrissat B."/>
            <person name="Mortensen U.H."/>
            <person name="Larsen T.O."/>
            <person name="Devries R.P."/>
            <person name="Grigoriev I.V."/>
            <person name="Machida M."/>
            <person name="Baker S.E."/>
            <person name="Andersen M.R."/>
        </authorList>
    </citation>
    <scope>NUCLEOTIDE SEQUENCE [LARGE SCALE GENOMIC DNA]</scope>
    <source>
        <strain evidence="2 3">CBS 763.97</strain>
    </source>
</reference>
<evidence type="ECO:0000313" key="2">
    <source>
        <dbReference type="EMBL" id="KAE8366273.1"/>
    </source>
</evidence>
<protein>
    <recommendedName>
        <fullName evidence="4">Geranylgeranyl pyrophosphate synthetase</fullName>
    </recommendedName>
</protein>
<feature type="region of interest" description="Disordered" evidence="1">
    <location>
        <begin position="13"/>
        <end position="45"/>
    </location>
</feature>
<dbReference type="EMBL" id="ML737616">
    <property type="protein sequence ID" value="KAE8366273.1"/>
    <property type="molecule type" value="Genomic_DNA"/>
</dbReference>
<evidence type="ECO:0000256" key="1">
    <source>
        <dbReference type="SAM" id="MobiDB-lite"/>
    </source>
</evidence>
<evidence type="ECO:0000313" key="3">
    <source>
        <dbReference type="Proteomes" id="UP000326268"/>
    </source>
</evidence>
<name>A0A5N7A9F5_9EURO</name>
<dbReference type="PANTHER" id="PTHR35179">
    <property type="entry name" value="PROTEIN CBG02620"/>
    <property type="match status" value="1"/>
</dbReference>
<gene>
    <name evidence="2" type="ORF">BDV27DRAFT_125586</name>
</gene>
<dbReference type="GeneID" id="43650811"/>